<dbReference type="SUPFAM" id="SSF53448">
    <property type="entry name" value="Nucleotide-diphospho-sugar transferases"/>
    <property type="match status" value="1"/>
</dbReference>
<dbReference type="AlphaFoldDB" id="A0AB35Y009"/>
<evidence type="ECO:0000259" key="3">
    <source>
        <dbReference type="Pfam" id="PF00535"/>
    </source>
</evidence>
<dbReference type="EC" id="2.4.-.-" evidence="4"/>
<gene>
    <name evidence="4" type="ORF">WF834_00345</name>
</gene>
<dbReference type="Proteomes" id="UP001373196">
    <property type="component" value="Unassembled WGS sequence"/>
</dbReference>
<evidence type="ECO:0000256" key="1">
    <source>
        <dbReference type="ARBA" id="ARBA00022676"/>
    </source>
</evidence>
<dbReference type="Pfam" id="PF00535">
    <property type="entry name" value="Glycos_transf_2"/>
    <property type="match status" value="1"/>
</dbReference>
<keyword evidence="2 4" id="KW-0808">Transferase</keyword>
<sequence length="329" mass="37663">MKEQHTIRPESRRTISIIVPVYKTERFLNACIASILAQTFTDFELILVDDGSPDKCPALCDAAAAKDSRIRVIHQKNRGLSGARNAGLDAAEGEWIAFVDSDDTITPDFCAKLYHAAQETGAQMAVCNYRQVDEALTPIREQYLHVRREVLTPEQALEHSTLLPYMVVWNKLYHRSIFAQLRFAEGKLNEDTLLIAYAYEKAEKIANIPDAMYLYRKVAGSIVNSKVTLRNLDRVEANYAVFECARRHGVTGSLCELYWVLLHSLIDVGSHLTAQERKTPRMQQAREYERRARRALRQEHAVTPQALGNTLCFILSQDRYFETRWKNRT</sequence>
<evidence type="ECO:0000313" key="4">
    <source>
        <dbReference type="EMBL" id="MEJ5194636.1"/>
    </source>
</evidence>
<dbReference type="InterPro" id="IPR001173">
    <property type="entry name" value="Glyco_trans_2-like"/>
</dbReference>
<proteinExistence type="predicted"/>
<dbReference type="PANTHER" id="PTHR22916:SF51">
    <property type="entry name" value="GLYCOSYLTRANSFERASE EPSH-RELATED"/>
    <property type="match status" value="1"/>
</dbReference>
<evidence type="ECO:0000256" key="2">
    <source>
        <dbReference type="ARBA" id="ARBA00022679"/>
    </source>
</evidence>
<dbReference type="RefSeq" id="WP_339394447.1">
    <property type="nucleotide sequence ID" value="NZ_JBBFGL010000001.1"/>
</dbReference>
<dbReference type="EMBL" id="JBBFGL010000001">
    <property type="protein sequence ID" value="MEJ5194636.1"/>
    <property type="molecule type" value="Genomic_DNA"/>
</dbReference>
<dbReference type="PANTHER" id="PTHR22916">
    <property type="entry name" value="GLYCOSYLTRANSFERASE"/>
    <property type="match status" value="1"/>
</dbReference>
<comment type="caution">
    <text evidence="4">The sequence shown here is derived from an EMBL/GenBank/DDBJ whole genome shotgun (WGS) entry which is preliminary data.</text>
</comment>
<reference evidence="4" key="1">
    <citation type="submission" date="2024-03" db="EMBL/GenBank/DDBJ databases">
        <authorList>
            <person name="Plomp N."/>
            <person name="Harmsen H.J."/>
        </authorList>
    </citation>
    <scope>NUCLEOTIDE SEQUENCE</scope>
    <source>
        <strain evidence="4">HTF-128</strain>
    </source>
</reference>
<accession>A0AB35Y009</accession>
<evidence type="ECO:0000313" key="5">
    <source>
        <dbReference type="Proteomes" id="UP001373196"/>
    </source>
</evidence>
<dbReference type="GO" id="GO:0016757">
    <property type="term" value="F:glycosyltransferase activity"/>
    <property type="evidence" value="ECO:0007669"/>
    <property type="project" value="UniProtKB-KW"/>
</dbReference>
<keyword evidence="1 4" id="KW-0328">Glycosyltransferase</keyword>
<dbReference type="InterPro" id="IPR029044">
    <property type="entry name" value="Nucleotide-diphossugar_trans"/>
</dbReference>
<protein>
    <submittedName>
        <fullName evidence="4">Glycosyltransferase family 2 protein</fullName>
        <ecNumber evidence="4">2.4.-.-</ecNumber>
    </submittedName>
</protein>
<name>A0AB35Y009_9FIRM</name>
<organism evidence="4 5">
    <name type="scientific">Faecalibacterium wellingii</name>
    <dbReference type="NCBI Taxonomy" id="2929491"/>
    <lineage>
        <taxon>Bacteria</taxon>
        <taxon>Bacillati</taxon>
        <taxon>Bacillota</taxon>
        <taxon>Clostridia</taxon>
        <taxon>Eubacteriales</taxon>
        <taxon>Oscillospiraceae</taxon>
        <taxon>Faecalibacterium</taxon>
    </lineage>
</organism>
<dbReference type="CDD" id="cd00761">
    <property type="entry name" value="Glyco_tranf_GTA_type"/>
    <property type="match status" value="1"/>
</dbReference>
<dbReference type="Gene3D" id="3.90.550.10">
    <property type="entry name" value="Spore Coat Polysaccharide Biosynthesis Protein SpsA, Chain A"/>
    <property type="match status" value="1"/>
</dbReference>
<feature type="domain" description="Glycosyltransferase 2-like" evidence="3">
    <location>
        <begin position="16"/>
        <end position="181"/>
    </location>
</feature>